<dbReference type="Proteomes" id="UP001165297">
    <property type="component" value="Unassembled WGS sequence"/>
</dbReference>
<protein>
    <submittedName>
        <fullName evidence="3">Uncharacterized protein</fullName>
    </submittedName>
</protein>
<accession>A0ABS8A9J0</accession>
<evidence type="ECO:0000256" key="2">
    <source>
        <dbReference type="SAM" id="SignalP"/>
    </source>
</evidence>
<evidence type="ECO:0000256" key="1">
    <source>
        <dbReference type="SAM" id="MobiDB-lite"/>
    </source>
</evidence>
<feature type="region of interest" description="Disordered" evidence="1">
    <location>
        <begin position="49"/>
        <end position="107"/>
    </location>
</feature>
<feature type="chain" id="PRO_5045719046" evidence="2">
    <location>
        <begin position="21"/>
        <end position="107"/>
    </location>
</feature>
<keyword evidence="2" id="KW-0732">Signal</keyword>
<reference evidence="3" key="1">
    <citation type="submission" date="2021-10" db="EMBL/GenBank/DDBJ databases">
        <authorList>
            <person name="Dean J.D."/>
            <person name="Kim M.K."/>
            <person name="Newey C.N."/>
            <person name="Stoker T.S."/>
            <person name="Thompson D.W."/>
            <person name="Grose J.H."/>
        </authorList>
    </citation>
    <scope>NUCLEOTIDE SEQUENCE</scope>
    <source>
        <strain evidence="3">BT635</strain>
    </source>
</reference>
<keyword evidence="4" id="KW-1185">Reference proteome</keyword>
<comment type="caution">
    <text evidence="3">The sequence shown here is derived from an EMBL/GenBank/DDBJ whole genome shotgun (WGS) entry which is preliminary data.</text>
</comment>
<organism evidence="3 4">
    <name type="scientific">Hymenobacter nitidus</name>
    <dbReference type="NCBI Taxonomy" id="2880929"/>
    <lineage>
        <taxon>Bacteria</taxon>
        <taxon>Pseudomonadati</taxon>
        <taxon>Bacteroidota</taxon>
        <taxon>Cytophagia</taxon>
        <taxon>Cytophagales</taxon>
        <taxon>Hymenobacteraceae</taxon>
        <taxon>Hymenobacter</taxon>
    </lineage>
</organism>
<proteinExistence type="predicted"/>
<evidence type="ECO:0000313" key="3">
    <source>
        <dbReference type="EMBL" id="MCB2376566.1"/>
    </source>
</evidence>
<sequence>MRVIYLACGLLLGLSTAALAQTDDMYPARKRAESRRALRDARKFKAEYKDSHLSVDKTSLKPGGTGRPQQPNDGRESYKFDNAGMPRVSEPAHVGLGLRTKKKAKKE</sequence>
<name>A0ABS8A9J0_9BACT</name>
<feature type="compositionally biased region" description="Basic and acidic residues" evidence="1">
    <location>
        <begin position="49"/>
        <end position="59"/>
    </location>
</feature>
<gene>
    <name evidence="3" type="ORF">LGH70_03170</name>
</gene>
<evidence type="ECO:0000313" key="4">
    <source>
        <dbReference type="Proteomes" id="UP001165297"/>
    </source>
</evidence>
<dbReference type="EMBL" id="JAJADQ010000001">
    <property type="protein sequence ID" value="MCB2376566.1"/>
    <property type="molecule type" value="Genomic_DNA"/>
</dbReference>
<dbReference type="RefSeq" id="WP_226182609.1">
    <property type="nucleotide sequence ID" value="NZ_JAJADQ010000001.1"/>
</dbReference>
<feature type="signal peptide" evidence="2">
    <location>
        <begin position="1"/>
        <end position="20"/>
    </location>
</feature>